<accession>A0ABS4G2X2</accession>
<reference evidence="2 3" key="1">
    <citation type="submission" date="2021-03" db="EMBL/GenBank/DDBJ databases">
        <title>Genomic Encyclopedia of Type Strains, Phase IV (KMG-IV): sequencing the most valuable type-strain genomes for metagenomic binning, comparative biology and taxonomic classification.</title>
        <authorList>
            <person name="Goeker M."/>
        </authorList>
    </citation>
    <scope>NUCLEOTIDE SEQUENCE [LARGE SCALE GENOMIC DNA]</scope>
    <source>
        <strain evidence="2 3">DSM 6139</strain>
    </source>
</reference>
<dbReference type="RefSeq" id="WP_209459114.1">
    <property type="nucleotide sequence ID" value="NZ_JAGGKC010000009.1"/>
</dbReference>
<dbReference type="Proteomes" id="UP001519271">
    <property type="component" value="Unassembled WGS sequence"/>
</dbReference>
<feature type="transmembrane region" description="Helical" evidence="1">
    <location>
        <begin position="64"/>
        <end position="82"/>
    </location>
</feature>
<feature type="transmembrane region" description="Helical" evidence="1">
    <location>
        <begin position="88"/>
        <end position="106"/>
    </location>
</feature>
<sequence length="117" mass="12990">MKKILGSVLSLALGLLFGFFGVMNSVFSDGAMDERLVIIAVILVIYGLLGLLLGFFFSEMHITAALLLIVPGIVFLTLFLFSELYLLILLYMVLLVLITFVSVKLGHHLHGKTRKNY</sequence>
<evidence type="ECO:0000313" key="2">
    <source>
        <dbReference type="EMBL" id="MBP1918893.1"/>
    </source>
</evidence>
<evidence type="ECO:0000256" key="1">
    <source>
        <dbReference type="SAM" id="Phobius"/>
    </source>
</evidence>
<keyword evidence="1" id="KW-0812">Transmembrane</keyword>
<proteinExistence type="predicted"/>
<evidence type="ECO:0000313" key="3">
    <source>
        <dbReference type="Proteomes" id="UP001519271"/>
    </source>
</evidence>
<feature type="transmembrane region" description="Helical" evidence="1">
    <location>
        <begin position="38"/>
        <end position="57"/>
    </location>
</feature>
<dbReference type="Pfam" id="PF22268">
    <property type="entry name" value="DUF6954"/>
    <property type="match status" value="1"/>
</dbReference>
<keyword evidence="1" id="KW-1133">Transmembrane helix</keyword>
<protein>
    <submittedName>
        <fullName evidence="2">Drug/metabolite transporter (DMT)-like permease</fullName>
    </submittedName>
</protein>
<keyword evidence="3" id="KW-1185">Reference proteome</keyword>
<keyword evidence="1" id="KW-0472">Membrane</keyword>
<name>A0ABS4G2X2_9CLOT</name>
<dbReference type="InterPro" id="IPR054229">
    <property type="entry name" value="DUF6954"/>
</dbReference>
<gene>
    <name evidence="2" type="ORF">J2Z34_001373</name>
</gene>
<dbReference type="EMBL" id="JAGGKC010000009">
    <property type="protein sequence ID" value="MBP1918893.1"/>
    <property type="molecule type" value="Genomic_DNA"/>
</dbReference>
<organism evidence="2 3">
    <name type="scientific">Youngiibacter multivorans</name>
    <dbReference type="NCBI Taxonomy" id="937251"/>
    <lineage>
        <taxon>Bacteria</taxon>
        <taxon>Bacillati</taxon>
        <taxon>Bacillota</taxon>
        <taxon>Clostridia</taxon>
        <taxon>Eubacteriales</taxon>
        <taxon>Clostridiaceae</taxon>
        <taxon>Youngiibacter</taxon>
    </lineage>
</organism>
<comment type="caution">
    <text evidence="2">The sequence shown here is derived from an EMBL/GenBank/DDBJ whole genome shotgun (WGS) entry which is preliminary data.</text>
</comment>